<evidence type="ECO:0000313" key="1">
    <source>
        <dbReference type="EMBL" id="AUO19010.1"/>
    </source>
</evidence>
<sequence length="226" mass="25563">MHKAEETLAQASSRYTLTEEMNNKLIDYYEAENNPDTNDTAEDSIDELFENIPLYNYLNTVFAKTEAEFEDSLMKGLNASYNAFMNLPYTSSMMGDIAVAEPQNAFAHEPYVSQFNIPGKNIKISDSQFGKKVGEHAEDFGLNPSNPESRYLIRNRINEIFIHKTEIRQGLWRGQGKTLPNGANASGQVYLQDKDVVVTDLNGNFITIIKEGINIPRIIDAEKIWP</sequence>
<organism evidence="1 2">
    <name type="scientific">Monoglobus pectinilyticus</name>
    <dbReference type="NCBI Taxonomy" id="1981510"/>
    <lineage>
        <taxon>Bacteria</taxon>
        <taxon>Bacillati</taxon>
        <taxon>Bacillota</taxon>
        <taxon>Clostridia</taxon>
        <taxon>Monoglobales</taxon>
        <taxon>Monoglobaceae</taxon>
        <taxon>Monoglobus</taxon>
    </lineage>
</organism>
<accession>A0A2K9P189</accession>
<gene>
    <name evidence="1" type="ORF">B9O19_00833</name>
</gene>
<proteinExistence type="predicted"/>
<dbReference type="KEGG" id="mpec:B9O19_00833"/>
<dbReference type="AlphaFoldDB" id="A0A2K9P189"/>
<protein>
    <submittedName>
        <fullName evidence="1">Uncharacterized protein</fullName>
    </submittedName>
</protein>
<dbReference type="EMBL" id="CP020991">
    <property type="protein sequence ID" value="AUO19010.1"/>
    <property type="molecule type" value="Genomic_DNA"/>
</dbReference>
<dbReference type="Proteomes" id="UP000235589">
    <property type="component" value="Chromosome"/>
</dbReference>
<name>A0A2K9P189_9FIRM</name>
<dbReference type="GO" id="GO:0004540">
    <property type="term" value="F:RNA nuclease activity"/>
    <property type="evidence" value="ECO:0007669"/>
    <property type="project" value="InterPro"/>
</dbReference>
<dbReference type="Gene3D" id="3.10.450.200">
    <property type="match status" value="1"/>
</dbReference>
<dbReference type="InterPro" id="IPR037178">
    <property type="entry name" value="ColicinD_C_sf"/>
</dbReference>
<reference evidence="1 2" key="1">
    <citation type="submission" date="2017-04" db="EMBL/GenBank/DDBJ databases">
        <title>Monoglobus pectinilyticus 14 draft genome.</title>
        <authorList>
            <person name="Kim C."/>
            <person name="Rosendale D.I."/>
            <person name="Kelly W.J."/>
            <person name="Tannock G.W."/>
            <person name="Patchett M.L."/>
            <person name="Jordens J.Z."/>
        </authorList>
    </citation>
    <scope>NUCLEOTIDE SEQUENCE [LARGE SCALE GENOMIC DNA]</scope>
    <source>
        <strain evidence="1 2">14</strain>
    </source>
</reference>
<evidence type="ECO:0000313" key="2">
    <source>
        <dbReference type="Proteomes" id="UP000235589"/>
    </source>
</evidence>
<keyword evidence="2" id="KW-1185">Reference proteome</keyword>